<gene>
    <name evidence="3" type="ORF">GCM10009836_72000</name>
</gene>
<evidence type="ECO:0000256" key="1">
    <source>
        <dbReference type="SAM" id="MobiDB-lite"/>
    </source>
</evidence>
<feature type="compositionally biased region" description="Low complexity" evidence="1">
    <location>
        <begin position="455"/>
        <end position="465"/>
    </location>
</feature>
<keyword evidence="4" id="KW-1185">Reference proteome</keyword>
<proteinExistence type="predicted"/>
<comment type="caution">
    <text evidence="3">The sequence shown here is derived from an EMBL/GenBank/DDBJ whole genome shotgun (WGS) entry which is preliminary data.</text>
</comment>
<accession>A0ABN2NQ48</accession>
<name>A0ABN2NQ48_9PSEU</name>
<evidence type="ECO:0000313" key="4">
    <source>
        <dbReference type="Proteomes" id="UP001500449"/>
    </source>
</evidence>
<keyword evidence="2" id="KW-1133">Transmembrane helix</keyword>
<protein>
    <submittedName>
        <fullName evidence="3">Uncharacterized protein</fullName>
    </submittedName>
</protein>
<evidence type="ECO:0000256" key="2">
    <source>
        <dbReference type="SAM" id="Phobius"/>
    </source>
</evidence>
<feature type="transmembrane region" description="Helical" evidence="2">
    <location>
        <begin position="558"/>
        <end position="579"/>
    </location>
</feature>
<feature type="transmembrane region" description="Helical" evidence="2">
    <location>
        <begin position="487"/>
        <end position="506"/>
    </location>
</feature>
<dbReference type="RefSeq" id="WP_344427982.1">
    <property type="nucleotide sequence ID" value="NZ_BAAAQK010000032.1"/>
</dbReference>
<feature type="region of interest" description="Disordered" evidence="1">
    <location>
        <begin position="442"/>
        <end position="465"/>
    </location>
</feature>
<feature type="transmembrane region" description="Helical" evidence="2">
    <location>
        <begin position="526"/>
        <end position="546"/>
    </location>
</feature>
<evidence type="ECO:0000313" key="3">
    <source>
        <dbReference type="EMBL" id="GAA1880306.1"/>
    </source>
</evidence>
<reference evidence="3 4" key="1">
    <citation type="journal article" date="2019" name="Int. J. Syst. Evol. Microbiol.">
        <title>The Global Catalogue of Microorganisms (GCM) 10K type strain sequencing project: providing services to taxonomists for standard genome sequencing and annotation.</title>
        <authorList>
            <consortium name="The Broad Institute Genomics Platform"/>
            <consortium name="The Broad Institute Genome Sequencing Center for Infectious Disease"/>
            <person name="Wu L."/>
            <person name="Ma J."/>
        </authorList>
    </citation>
    <scope>NUCLEOTIDE SEQUENCE [LARGE SCALE GENOMIC DNA]</scope>
    <source>
        <strain evidence="3 4">JCM 16009</strain>
    </source>
</reference>
<dbReference type="EMBL" id="BAAAQK010000032">
    <property type="protein sequence ID" value="GAA1880306.1"/>
    <property type="molecule type" value="Genomic_DNA"/>
</dbReference>
<organism evidence="3 4">
    <name type="scientific">Pseudonocardia ailaonensis</name>
    <dbReference type="NCBI Taxonomy" id="367279"/>
    <lineage>
        <taxon>Bacteria</taxon>
        <taxon>Bacillati</taxon>
        <taxon>Actinomycetota</taxon>
        <taxon>Actinomycetes</taxon>
        <taxon>Pseudonocardiales</taxon>
        <taxon>Pseudonocardiaceae</taxon>
        <taxon>Pseudonocardia</taxon>
    </lineage>
</organism>
<keyword evidence="2" id="KW-0812">Transmembrane</keyword>
<dbReference type="Proteomes" id="UP001500449">
    <property type="component" value="Unassembled WGS sequence"/>
</dbReference>
<sequence length="649" mass="69748">MDGRTALQHALVSIPVPGAPPRMTEAGAAVGLSFLDSALRLNHVRRLTERLTVVDHRVAHRATQVDVSLRMLDDGQLRATDLSRQLRGRSANGDGAIWVPVALLPRSTAAPIDIRDATGAKVPRLTGHESGELVAAGLFRLLRGILDTLPDATGDTDLRRLLTRAHEAEWLVQLAIQRLLTERRTPLLPGRRSAPEGVVEGHGAQNRALAQRVLDKYADVLADYFELFDVALDNDLLIVALDGGVDEHLLTYETPLHVTEEATPRRRAGRLLRSASEGYSLEYRSHISPGIPAYHLVVDTEPGVDIARMFLSTDADARTVATLRPDLQMLARRLADERRSPGGRGQNKILELQTQTTLRTLADLVRRRRWECAQAGLPAPDERMIACTTLGRLAVAGEGVRTRGGTVDSSILLHPMLTPAVLDQAADELVAEEMAHDVTLENDPSTSRAHAHWRGPTTTAGPTAGAPVQVMASMQMRDTTSAGPRSVRSYALAVAAAGYLLAAFLADSVWPFGPGSTAALSRIQDADAVVSVLLLVPGFLYTRLPIAHRHTVAGHLRTLPRLVAAGCIGIVAVVALAIAAGLPGVLIQIAFVAMIVLPLAGAGLLLYRRSPLPETGELVRIGAPRWLHAGAVDRSPADARFYTPLGGER</sequence>
<keyword evidence="2" id="KW-0472">Membrane</keyword>
<feature type="transmembrane region" description="Helical" evidence="2">
    <location>
        <begin position="585"/>
        <end position="607"/>
    </location>
</feature>